<dbReference type="AlphaFoldDB" id="A0ABD1L9X2"/>
<dbReference type="PANTHER" id="PTHR47680">
    <property type="entry name" value="SHEWANELLA-LIKE PROTEIN PHOSPHATASE 2"/>
    <property type="match status" value="1"/>
</dbReference>
<keyword evidence="1" id="KW-0812">Transmembrane</keyword>
<dbReference type="InterPro" id="IPR029052">
    <property type="entry name" value="Metallo-depent_PP-like"/>
</dbReference>
<reference evidence="2 3" key="1">
    <citation type="submission" date="2024-08" db="EMBL/GenBank/DDBJ databases">
        <title>Insights into the chromosomal genome structure of Flemingia macrophylla.</title>
        <authorList>
            <person name="Ding Y."/>
            <person name="Zhao Y."/>
            <person name="Bi W."/>
            <person name="Wu M."/>
            <person name="Zhao G."/>
            <person name="Gong Y."/>
            <person name="Li W."/>
            <person name="Zhang P."/>
        </authorList>
    </citation>
    <scope>NUCLEOTIDE SEQUENCE [LARGE SCALE GENOMIC DNA]</scope>
    <source>
        <strain evidence="2">DYQJB</strain>
        <tissue evidence="2">Leaf</tissue>
    </source>
</reference>
<feature type="transmembrane region" description="Helical" evidence="1">
    <location>
        <begin position="140"/>
        <end position="158"/>
    </location>
</feature>
<name>A0ABD1L9X2_9FABA</name>
<dbReference type="Proteomes" id="UP001603857">
    <property type="component" value="Unassembled WGS sequence"/>
</dbReference>
<sequence length="208" mass="22899">MRRFSREDEHDCDCSALEHVLATVPSVKRMVMGHTIQTVGINGVCDDKGIRIDVGLSKGCGDGLPEVLEISGNSGLRILTANPLYQNKGAFDVGKEQGLGVLLGEHGGAPRPVEDVASRVTFVFEFLSFLFHALRLVHLFFAVVVVMTIIVVPVFDIAHVRFKIWQIKEFVLVCCMTPGARLRSAHMRPAHGYAQRMCARSRRTLGVA</sequence>
<dbReference type="EMBL" id="JBGMDY010000010">
    <property type="protein sequence ID" value="KAL2320133.1"/>
    <property type="molecule type" value="Genomic_DNA"/>
</dbReference>
<keyword evidence="1" id="KW-1133">Transmembrane helix</keyword>
<accession>A0ABD1L9X2</accession>
<keyword evidence="3" id="KW-1185">Reference proteome</keyword>
<proteinExistence type="predicted"/>
<dbReference type="PANTHER" id="PTHR47680:SF2">
    <property type="entry name" value="SHEWANELLA-LIKE PROTEIN PHOSPHATASE 2"/>
    <property type="match status" value="1"/>
</dbReference>
<comment type="caution">
    <text evidence="2">The sequence shown here is derived from an EMBL/GenBank/DDBJ whole genome shotgun (WGS) entry which is preliminary data.</text>
</comment>
<keyword evidence="1" id="KW-0472">Membrane</keyword>
<evidence type="ECO:0000256" key="1">
    <source>
        <dbReference type="SAM" id="Phobius"/>
    </source>
</evidence>
<gene>
    <name evidence="2" type="ORF">Fmac_029102</name>
</gene>
<protein>
    <submittedName>
        <fullName evidence="2">Uncharacterized protein</fullName>
    </submittedName>
</protein>
<organism evidence="2 3">
    <name type="scientific">Flemingia macrophylla</name>
    <dbReference type="NCBI Taxonomy" id="520843"/>
    <lineage>
        <taxon>Eukaryota</taxon>
        <taxon>Viridiplantae</taxon>
        <taxon>Streptophyta</taxon>
        <taxon>Embryophyta</taxon>
        <taxon>Tracheophyta</taxon>
        <taxon>Spermatophyta</taxon>
        <taxon>Magnoliopsida</taxon>
        <taxon>eudicotyledons</taxon>
        <taxon>Gunneridae</taxon>
        <taxon>Pentapetalae</taxon>
        <taxon>rosids</taxon>
        <taxon>fabids</taxon>
        <taxon>Fabales</taxon>
        <taxon>Fabaceae</taxon>
        <taxon>Papilionoideae</taxon>
        <taxon>50 kb inversion clade</taxon>
        <taxon>NPAAA clade</taxon>
        <taxon>indigoferoid/millettioid clade</taxon>
        <taxon>Phaseoleae</taxon>
        <taxon>Flemingia</taxon>
    </lineage>
</organism>
<dbReference type="Gene3D" id="3.60.21.10">
    <property type="match status" value="1"/>
</dbReference>
<evidence type="ECO:0000313" key="3">
    <source>
        <dbReference type="Proteomes" id="UP001603857"/>
    </source>
</evidence>
<evidence type="ECO:0000313" key="2">
    <source>
        <dbReference type="EMBL" id="KAL2320133.1"/>
    </source>
</evidence>